<dbReference type="FunFam" id="3.80.10.10:FF:001347">
    <property type="entry name" value="LRR receptor-like serine/threonine-protein kinase GSO2"/>
    <property type="match status" value="1"/>
</dbReference>
<dbReference type="SUPFAM" id="SSF52047">
    <property type="entry name" value="RNI-like"/>
    <property type="match status" value="2"/>
</dbReference>
<dbReference type="AlphaFoldDB" id="A0A1S3U1C7"/>
<reference evidence="14" key="2">
    <citation type="submission" date="2025-08" db="UniProtKB">
        <authorList>
            <consortium name="RefSeq"/>
        </authorList>
    </citation>
    <scope>IDENTIFICATION</scope>
    <source>
        <tissue evidence="14">Leaf</tissue>
    </source>
</reference>
<feature type="transmembrane region" description="Helical" evidence="12">
    <location>
        <begin position="746"/>
        <end position="769"/>
    </location>
</feature>
<dbReference type="Pfam" id="PF13855">
    <property type="entry name" value="LRR_8"/>
    <property type="match status" value="2"/>
</dbReference>
<reference evidence="13" key="1">
    <citation type="journal article" date="2014" name="Nat. Commun.">
        <title>Genome sequence of mungbean and insights into evolution within Vigna species.</title>
        <authorList>
            <person name="Kang Y.J."/>
            <person name="Kim S.K."/>
            <person name="Kim M.Y."/>
            <person name="Lestari P."/>
            <person name="Kim K.H."/>
            <person name="Ha B.K."/>
            <person name="Jun T.H."/>
            <person name="Hwang W.J."/>
            <person name="Lee T."/>
            <person name="Lee J."/>
            <person name="Shim S."/>
            <person name="Yoon M.Y."/>
            <person name="Jang Y.E."/>
            <person name="Han K.S."/>
            <person name="Taeprayoon P."/>
            <person name="Yoon N."/>
            <person name="Somta P."/>
            <person name="Tanya P."/>
            <person name="Kim K.S."/>
            <person name="Gwag J.G."/>
            <person name="Moon J.K."/>
            <person name="Lee Y.H."/>
            <person name="Park B.S."/>
            <person name="Bombarely A."/>
            <person name="Doyle J.J."/>
            <person name="Jackson S.A."/>
            <person name="Schafleitner R."/>
            <person name="Srinives P."/>
            <person name="Varshney R.K."/>
            <person name="Lee S.H."/>
        </authorList>
    </citation>
    <scope>NUCLEOTIDE SEQUENCE [LARGE SCALE GENOMIC DNA]</scope>
    <source>
        <strain evidence="13">cv. VC1973A</strain>
    </source>
</reference>
<evidence type="ECO:0000256" key="1">
    <source>
        <dbReference type="ARBA" id="ARBA00004251"/>
    </source>
</evidence>
<evidence type="ECO:0000256" key="9">
    <source>
        <dbReference type="ARBA" id="ARBA00023136"/>
    </source>
</evidence>
<evidence type="ECO:0000256" key="2">
    <source>
        <dbReference type="ARBA" id="ARBA00009592"/>
    </source>
</evidence>
<comment type="subcellular location">
    <subcellularLocation>
        <location evidence="1">Cell membrane</location>
        <topology evidence="1">Single-pass type I membrane protein</topology>
    </subcellularLocation>
</comment>
<evidence type="ECO:0000256" key="5">
    <source>
        <dbReference type="ARBA" id="ARBA00022692"/>
    </source>
</evidence>
<keyword evidence="10" id="KW-0675">Receptor</keyword>
<evidence type="ECO:0000256" key="6">
    <source>
        <dbReference type="ARBA" id="ARBA00022729"/>
    </source>
</evidence>
<dbReference type="InterPro" id="IPR003591">
    <property type="entry name" value="Leu-rich_rpt_typical-subtyp"/>
</dbReference>
<dbReference type="PANTHER" id="PTHR48063">
    <property type="entry name" value="LRR RECEPTOR-LIKE KINASE"/>
    <property type="match status" value="1"/>
</dbReference>
<sequence length="802" mass="89812">MINEFLPNLRELRLVNCNLSDNDFSSLFRSHSNFSTSLTILDLSDNALTSSIFQYLFNFSSKLQELYLNNCSLTDRSFLVPPASIKMSLSSLFTVDLSSNLLKTTAIFHWIFNHTANLRSLSLPGNLLETPIPSGFGEVINSLEHLDLSFNKLQGDIPSSLGNIYTLQQLRLSDNNLSGELSSFIQNSSFCNFQSLDLSFNRITGMLPNLSLFTSLRNLKLSNNQLTGGIPKAIGLLYELEYLSLELNYLKGDINELHLTNLSKLVFLDLTDNSLSLKFANTWIPPFQLDSLGLASCKLGPSFPSWLRTQTQLTFLDLSDVGIDDFIPEWFWNKLQFISDMNISYNSLKGRIPNLPIKLNNDYLPIAFILNSNQLEGEIPAFLSQVDALDLSNNNISDLSSFVCGQIGTTNIRTLDLSNNQINGELPDCWEHRNSLEFLDLSNNKLSGEIPQSMGSLVNLEALVLRNNNLTGELPFTLKSCASLIIFDMSRNLLSGRIPSWIGENLQELKILTMRLNRFTGSVPVEICYLGKIHLLDLSMNHLSGGIPTCLSNFTAMKERNLITRQIIRERKISSDEFNYNIYDFNVLLMWKGNDFVFWNPDVLLSSIDLSSNNLTGTIPNKIGYLLGLVSLNLSRNSFHGEIPSEIGNLSSLEFLDLSRNNLSGNIPSTLPNIDSLGVLDLSNNNLSGRITRGRHFETFGASSFEGNIDLCGEQLNKSCPGDETIQKPQEPAIDSEDDNSVFYTALYTSLGLGFFAGFWGLLGPMLLWQPRRIAYMRFLNRLIDSILVMVELNIANRLLNG</sequence>
<dbReference type="InterPro" id="IPR001611">
    <property type="entry name" value="Leu-rich_rpt"/>
</dbReference>
<dbReference type="Gramene" id="Vradi01g12840.1">
    <property type="protein sequence ID" value="Vradi01g12840.1"/>
    <property type="gene ID" value="Vradi01g12840"/>
</dbReference>
<evidence type="ECO:0000256" key="3">
    <source>
        <dbReference type="ARBA" id="ARBA00022475"/>
    </source>
</evidence>
<dbReference type="Gene3D" id="3.80.10.10">
    <property type="entry name" value="Ribonuclease Inhibitor"/>
    <property type="match status" value="4"/>
</dbReference>
<evidence type="ECO:0000256" key="11">
    <source>
        <dbReference type="ARBA" id="ARBA00023180"/>
    </source>
</evidence>
<protein>
    <submittedName>
        <fullName evidence="14">LRR receptor-like serine/threonine-protein kinase GSO1</fullName>
    </submittedName>
</protein>
<dbReference type="FunFam" id="3.80.10.10:FF:000095">
    <property type="entry name" value="LRR receptor-like serine/threonine-protein kinase GSO1"/>
    <property type="match status" value="1"/>
</dbReference>
<dbReference type="Proteomes" id="UP000087766">
    <property type="component" value="Chromosome 1"/>
</dbReference>
<keyword evidence="11" id="KW-0325">Glycoprotein</keyword>
<evidence type="ECO:0000256" key="8">
    <source>
        <dbReference type="ARBA" id="ARBA00022989"/>
    </source>
</evidence>
<dbReference type="InterPro" id="IPR032675">
    <property type="entry name" value="LRR_dom_sf"/>
</dbReference>
<dbReference type="OrthoDB" id="1706571at2759"/>
<dbReference type="SMART" id="SM00369">
    <property type="entry name" value="LRR_TYP"/>
    <property type="match status" value="8"/>
</dbReference>
<dbReference type="PRINTS" id="PR00019">
    <property type="entry name" value="LEURICHRPT"/>
</dbReference>
<evidence type="ECO:0000256" key="7">
    <source>
        <dbReference type="ARBA" id="ARBA00022737"/>
    </source>
</evidence>
<proteinExistence type="inferred from homology"/>
<dbReference type="RefSeq" id="XP_014499804.1">
    <property type="nucleotide sequence ID" value="XM_014644318.1"/>
</dbReference>
<dbReference type="FunFam" id="3.80.10.10:FF:000111">
    <property type="entry name" value="LRR receptor-like serine/threonine-protein kinase ERECTA"/>
    <property type="match status" value="1"/>
</dbReference>
<keyword evidence="6" id="KW-0732">Signal</keyword>
<dbReference type="Pfam" id="PF00560">
    <property type="entry name" value="LRR_1"/>
    <property type="match status" value="6"/>
</dbReference>
<dbReference type="GeneID" id="106760878"/>
<evidence type="ECO:0000256" key="10">
    <source>
        <dbReference type="ARBA" id="ARBA00023170"/>
    </source>
</evidence>
<keyword evidence="5 12" id="KW-0812">Transmembrane</keyword>
<organism evidence="13 14">
    <name type="scientific">Vigna radiata var. radiata</name>
    <name type="common">Mung bean</name>
    <name type="synonym">Phaseolus aureus</name>
    <dbReference type="NCBI Taxonomy" id="3916"/>
    <lineage>
        <taxon>Eukaryota</taxon>
        <taxon>Viridiplantae</taxon>
        <taxon>Streptophyta</taxon>
        <taxon>Embryophyta</taxon>
        <taxon>Tracheophyta</taxon>
        <taxon>Spermatophyta</taxon>
        <taxon>Magnoliopsida</taxon>
        <taxon>eudicotyledons</taxon>
        <taxon>Gunneridae</taxon>
        <taxon>Pentapetalae</taxon>
        <taxon>rosids</taxon>
        <taxon>fabids</taxon>
        <taxon>Fabales</taxon>
        <taxon>Fabaceae</taxon>
        <taxon>Papilionoideae</taxon>
        <taxon>50 kb inversion clade</taxon>
        <taxon>NPAAA clade</taxon>
        <taxon>indigoferoid/millettioid clade</taxon>
        <taxon>Phaseoleae</taxon>
        <taxon>Vigna</taxon>
    </lineage>
</organism>
<dbReference type="SMR" id="A0A1S3U1C7"/>
<dbReference type="InterPro" id="IPR046956">
    <property type="entry name" value="RLP23-like"/>
</dbReference>
<accession>A0A1S3U1C7</accession>
<dbReference type="STRING" id="3916.A0A1S3U1C7"/>
<keyword evidence="7" id="KW-0677">Repeat</keyword>
<name>A0A1S3U1C7_VIGRR</name>
<keyword evidence="13" id="KW-1185">Reference proteome</keyword>
<comment type="similarity">
    <text evidence="2">Belongs to the RLP family.</text>
</comment>
<evidence type="ECO:0000313" key="13">
    <source>
        <dbReference type="Proteomes" id="UP000087766"/>
    </source>
</evidence>
<keyword evidence="3" id="KW-1003">Cell membrane</keyword>
<dbReference type="SUPFAM" id="SSF52058">
    <property type="entry name" value="L domain-like"/>
    <property type="match status" value="1"/>
</dbReference>
<evidence type="ECO:0000313" key="14">
    <source>
        <dbReference type="RefSeq" id="XP_014499804.1"/>
    </source>
</evidence>
<keyword evidence="8 12" id="KW-1133">Transmembrane helix</keyword>
<evidence type="ECO:0000256" key="12">
    <source>
        <dbReference type="SAM" id="Phobius"/>
    </source>
</evidence>
<dbReference type="GO" id="GO:0005886">
    <property type="term" value="C:plasma membrane"/>
    <property type="evidence" value="ECO:0007669"/>
    <property type="project" value="UniProtKB-SubCell"/>
</dbReference>
<keyword evidence="9 12" id="KW-0472">Membrane</keyword>
<gene>
    <name evidence="14" type="primary">LOC106760878</name>
</gene>
<dbReference type="PROSITE" id="PS51450">
    <property type="entry name" value="LRR"/>
    <property type="match status" value="1"/>
</dbReference>
<dbReference type="KEGG" id="vra:106760878"/>
<evidence type="ECO:0000256" key="4">
    <source>
        <dbReference type="ARBA" id="ARBA00022614"/>
    </source>
</evidence>
<keyword evidence="4" id="KW-0433">Leucine-rich repeat</keyword>
<dbReference type="PANTHER" id="PTHR48063:SF98">
    <property type="entry name" value="LRR RECEPTOR-LIKE SERINE_THREONINE-PROTEIN KINASE FLS2"/>
    <property type="match status" value="1"/>
</dbReference>
<dbReference type="Pfam" id="PF13516">
    <property type="entry name" value="LRR_6"/>
    <property type="match status" value="1"/>
</dbReference>